<dbReference type="PANTHER" id="PTHR11406">
    <property type="entry name" value="PHOSPHOGLYCERATE KINASE"/>
    <property type="match status" value="1"/>
</dbReference>
<dbReference type="Gene3D" id="3.40.50.1260">
    <property type="entry name" value="Phosphoglycerate kinase, N-terminal domain"/>
    <property type="match status" value="3"/>
</dbReference>
<evidence type="ECO:0000256" key="14">
    <source>
        <dbReference type="RuleBase" id="RU000532"/>
    </source>
</evidence>
<dbReference type="GO" id="GO:0046872">
    <property type="term" value="F:metal ion binding"/>
    <property type="evidence" value="ECO:0007669"/>
    <property type="project" value="UniProtKB-KW"/>
</dbReference>
<evidence type="ECO:0000256" key="4">
    <source>
        <dbReference type="ARBA" id="ARBA00013061"/>
    </source>
</evidence>
<evidence type="ECO:0000313" key="16">
    <source>
        <dbReference type="EMBL" id="CAH0549643.1"/>
    </source>
</evidence>
<dbReference type="EMBL" id="OV121142">
    <property type="protein sequence ID" value="CAH0549643.1"/>
    <property type="molecule type" value="Genomic_DNA"/>
</dbReference>
<comment type="subunit">
    <text evidence="15">Monomer.</text>
</comment>
<keyword evidence="7" id="KW-0547">Nucleotide-binding</keyword>
<evidence type="ECO:0000256" key="6">
    <source>
        <dbReference type="ARBA" id="ARBA00022723"/>
    </source>
</evidence>
<dbReference type="EC" id="2.7.2.3" evidence="4 14"/>
<evidence type="ECO:0000256" key="13">
    <source>
        <dbReference type="PIRSR" id="PIRSR000724-2"/>
    </source>
</evidence>
<organism evidence="16 17">
    <name type="scientific">Brassicogethes aeneus</name>
    <name type="common">Rape pollen beetle</name>
    <name type="synonym">Meligethes aeneus</name>
    <dbReference type="NCBI Taxonomy" id="1431903"/>
    <lineage>
        <taxon>Eukaryota</taxon>
        <taxon>Metazoa</taxon>
        <taxon>Ecdysozoa</taxon>
        <taxon>Arthropoda</taxon>
        <taxon>Hexapoda</taxon>
        <taxon>Insecta</taxon>
        <taxon>Pterygota</taxon>
        <taxon>Neoptera</taxon>
        <taxon>Endopterygota</taxon>
        <taxon>Coleoptera</taxon>
        <taxon>Polyphaga</taxon>
        <taxon>Cucujiformia</taxon>
        <taxon>Nitidulidae</taxon>
        <taxon>Meligethinae</taxon>
        <taxon>Brassicogethes</taxon>
    </lineage>
</organism>
<dbReference type="GO" id="GO:0006094">
    <property type="term" value="P:gluconeogenesis"/>
    <property type="evidence" value="ECO:0007669"/>
    <property type="project" value="TreeGrafter"/>
</dbReference>
<dbReference type="PIRSF" id="PIRSF000724">
    <property type="entry name" value="Pgk"/>
    <property type="match status" value="1"/>
</dbReference>
<sequence>MNLAKLRSIDDLDLANKRILIRVDYNCPFDNDGNITDYFRIEESLKTIKYCIEKKSKSIVLMSHRGRPGGKVVEFLSMEKVAKILEKLLQREVIFLPDHIPSIKTEEFCMDPPENSIIVLENLRYHIGEEGKGKDWLGNKTEATDEEVKQFRESLRKLGDIYINDAFGTVHRDHSSMMAYGFKIKAAGFLMKSELVHLSAVLNESQNSRPLVCILGGNKCEEKIPLMNHMCDVADEIIIAGGQAYNFLKFVYNVEVGDTPIKPELEQTIKCIVEKAKKNNVKLLIPEDFYITDFFVDGEMKLSDMTLGISPGWIAGDIGPKTIEKFKKSIQKAKVILWNGPVGTVKFEKFQPGTKIILEEIIKAKERGAIAIAGGGRTGFCLTKWNAEEKLSHVSTGGGAFLKILEGKSFPAVEVLLENNK</sequence>
<comment type="similarity">
    <text evidence="3 14">Belongs to the phosphoglycerate kinase family.</text>
</comment>
<name>A0A9P0AXH0_BRAAE</name>
<keyword evidence="9 13" id="KW-0067">ATP-binding</keyword>
<comment type="catalytic activity">
    <reaction evidence="14">
        <text>(2R)-3-phosphoglycerate + ATP = (2R)-3-phospho-glyceroyl phosphate + ADP</text>
        <dbReference type="Rhea" id="RHEA:14801"/>
        <dbReference type="ChEBI" id="CHEBI:30616"/>
        <dbReference type="ChEBI" id="CHEBI:57604"/>
        <dbReference type="ChEBI" id="CHEBI:58272"/>
        <dbReference type="ChEBI" id="CHEBI:456216"/>
        <dbReference type="EC" id="2.7.2.3"/>
    </reaction>
</comment>
<dbReference type="GO" id="GO:0043531">
    <property type="term" value="F:ADP binding"/>
    <property type="evidence" value="ECO:0007669"/>
    <property type="project" value="TreeGrafter"/>
</dbReference>
<keyword evidence="6" id="KW-0479">Metal-binding</keyword>
<dbReference type="HAMAP" id="MF_00145">
    <property type="entry name" value="Phosphoglyc_kinase"/>
    <property type="match status" value="1"/>
</dbReference>
<evidence type="ECO:0000256" key="12">
    <source>
        <dbReference type="PIRSR" id="PIRSR000724-1"/>
    </source>
</evidence>
<dbReference type="GO" id="GO:0005829">
    <property type="term" value="C:cytosol"/>
    <property type="evidence" value="ECO:0007669"/>
    <property type="project" value="TreeGrafter"/>
</dbReference>
<feature type="binding site" evidence="12">
    <location>
        <position position="40"/>
    </location>
    <ligand>
        <name>(2R)-3-phosphoglycerate</name>
        <dbReference type="ChEBI" id="CHEBI:58272"/>
    </ligand>
</feature>
<evidence type="ECO:0000256" key="5">
    <source>
        <dbReference type="ARBA" id="ARBA00022679"/>
    </source>
</evidence>
<evidence type="ECO:0000256" key="15">
    <source>
        <dbReference type="RuleBase" id="RU000696"/>
    </source>
</evidence>
<comment type="cofactor">
    <cofactor evidence="1">
        <name>Mg(2+)</name>
        <dbReference type="ChEBI" id="CHEBI:18420"/>
    </cofactor>
</comment>
<dbReference type="GO" id="GO:0006096">
    <property type="term" value="P:glycolytic process"/>
    <property type="evidence" value="ECO:0007669"/>
    <property type="project" value="UniProtKB-KW"/>
</dbReference>
<keyword evidence="17" id="KW-1185">Reference proteome</keyword>
<evidence type="ECO:0000256" key="11">
    <source>
        <dbReference type="ARBA" id="ARBA00023152"/>
    </source>
</evidence>
<feature type="binding site" evidence="12">
    <location>
        <begin position="24"/>
        <end position="26"/>
    </location>
    <ligand>
        <name>substrate</name>
    </ligand>
</feature>
<keyword evidence="8 14" id="KW-0418">Kinase</keyword>
<dbReference type="Proteomes" id="UP001154078">
    <property type="component" value="Chromosome 11"/>
</dbReference>
<evidence type="ECO:0000256" key="8">
    <source>
        <dbReference type="ARBA" id="ARBA00022777"/>
    </source>
</evidence>
<feature type="binding site" evidence="13">
    <location>
        <position position="223"/>
    </location>
    <ligand>
        <name>ATP</name>
        <dbReference type="ChEBI" id="CHEBI:30616"/>
    </ligand>
</feature>
<reference evidence="16" key="1">
    <citation type="submission" date="2021-12" db="EMBL/GenBank/DDBJ databases">
        <authorList>
            <person name="King R."/>
        </authorList>
    </citation>
    <scope>NUCLEOTIDE SEQUENCE</scope>
</reference>
<dbReference type="InterPro" id="IPR015824">
    <property type="entry name" value="Phosphoglycerate_kinase_N"/>
</dbReference>
<dbReference type="InterPro" id="IPR001576">
    <property type="entry name" value="Phosphoglycerate_kinase"/>
</dbReference>
<dbReference type="GO" id="GO:0004618">
    <property type="term" value="F:phosphoglycerate kinase activity"/>
    <property type="evidence" value="ECO:0007669"/>
    <property type="project" value="UniProtKB-EC"/>
</dbReference>
<dbReference type="PRINTS" id="PR00477">
    <property type="entry name" value="PHGLYCKINASE"/>
</dbReference>
<gene>
    <name evidence="16" type="ORF">MELIAE_LOCUS2731</name>
</gene>
<comment type="pathway">
    <text evidence="2 14">Carbohydrate degradation; glycolysis; pyruvate from D-glyceraldehyde 3-phosphate: step 2/5.</text>
</comment>
<dbReference type="InterPro" id="IPR036043">
    <property type="entry name" value="Phosphoglycerate_kinase_sf"/>
</dbReference>
<evidence type="ECO:0000256" key="2">
    <source>
        <dbReference type="ARBA" id="ARBA00004838"/>
    </source>
</evidence>
<dbReference type="AlphaFoldDB" id="A0A9P0AXH0"/>
<proteinExistence type="inferred from homology"/>
<feature type="binding site" evidence="12">
    <location>
        <begin position="64"/>
        <end position="67"/>
    </location>
    <ligand>
        <name>substrate</name>
    </ligand>
</feature>
<dbReference type="GO" id="GO:0005524">
    <property type="term" value="F:ATP binding"/>
    <property type="evidence" value="ECO:0007669"/>
    <property type="project" value="UniProtKB-KW"/>
</dbReference>
<dbReference type="Pfam" id="PF00162">
    <property type="entry name" value="PGK"/>
    <property type="match status" value="1"/>
</dbReference>
<evidence type="ECO:0000256" key="1">
    <source>
        <dbReference type="ARBA" id="ARBA00001946"/>
    </source>
</evidence>
<feature type="binding site" evidence="12">
    <location>
        <position position="124"/>
    </location>
    <ligand>
        <name>(2R)-3-phosphoglycerate</name>
        <dbReference type="ChEBI" id="CHEBI:58272"/>
    </ligand>
</feature>
<dbReference type="FunFam" id="3.40.50.1260:FF:000031">
    <property type="entry name" value="Phosphoglycerate kinase 1"/>
    <property type="match status" value="1"/>
</dbReference>
<dbReference type="OrthoDB" id="275353at2759"/>
<keyword evidence="5 14" id="KW-0808">Transferase</keyword>
<evidence type="ECO:0000256" key="9">
    <source>
        <dbReference type="ARBA" id="ARBA00022840"/>
    </source>
</evidence>
<evidence type="ECO:0000313" key="17">
    <source>
        <dbReference type="Proteomes" id="UP001154078"/>
    </source>
</evidence>
<dbReference type="PANTHER" id="PTHR11406:SF0">
    <property type="entry name" value="PHOSPHOGLYCERATE KINASE"/>
    <property type="match status" value="1"/>
</dbReference>
<evidence type="ECO:0000256" key="3">
    <source>
        <dbReference type="ARBA" id="ARBA00008982"/>
    </source>
</evidence>
<evidence type="ECO:0000256" key="7">
    <source>
        <dbReference type="ARBA" id="ARBA00022741"/>
    </source>
</evidence>
<dbReference type="SUPFAM" id="SSF53748">
    <property type="entry name" value="Phosphoglycerate kinase"/>
    <property type="match status" value="1"/>
</dbReference>
<protein>
    <recommendedName>
        <fullName evidence="4 14">Phosphoglycerate kinase</fullName>
        <ecNumber evidence="4 14">2.7.2.3</ecNumber>
    </recommendedName>
</protein>
<keyword evidence="10" id="KW-0460">Magnesium</keyword>
<feature type="binding site" evidence="12">
    <location>
        <position position="172"/>
    </location>
    <ligand>
        <name>(2R)-3-phosphoglycerate</name>
        <dbReference type="ChEBI" id="CHEBI:58272"/>
    </ligand>
</feature>
<keyword evidence="11" id="KW-0324">Glycolysis</keyword>
<accession>A0A9P0AXH0</accession>
<evidence type="ECO:0000256" key="10">
    <source>
        <dbReference type="ARBA" id="ARBA00022842"/>
    </source>
</evidence>